<accession>A0AC59Z3Y5</accession>
<gene>
    <name evidence="1" type="ORF">MRATA1EN22A_LOCUS13636</name>
</gene>
<dbReference type="EMBL" id="OX596107">
    <property type="protein sequence ID" value="CAN0205493.1"/>
    <property type="molecule type" value="Genomic_DNA"/>
</dbReference>
<feature type="non-terminal residue" evidence="1">
    <location>
        <position position="1"/>
    </location>
</feature>
<organism evidence="1 2">
    <name type="scientific">Rangifer tarandus platyrhynchus</name>
    <name type="common">Svalbard reindeer</name>
    <dbReference type="NCBI Taxonomy" id="3082113"/>
    <lineage>
        <taxon>Eukaryota</taxon>
        <taxon>Metazoa</taxon>
        <taxon>Chordata</taxon>
        <taxon>Craniata</taxon>
        <taxon>Vertebrata</taxon>
        <taxon>Euteleostomi</taxon>
        <taxon>Mammalia</taxon>
        <taxon>Eutheria</taxon>
        <taxon>Laurasiatheria</taxon>
        <taxon>Artiodactyla</taxon>
        <taxon>Ruminantia</taxon>
        <taxon>Pecora</taxon>
        <taxon>Cervidae</taxon>
        <taxon>Odocoileinae</taxon>
        <taxon>Rangifer</taxon>
    </lineage>
</organism>
<evidence type="ECO:0000313" key="1">
    <source>
        <dbReference type="EMBL" id="CAN0205493.1"/>
    </source>
</evidence>
<reference evidence="1" key="2">
    <citation type="submission" date="2025-03" db="EMBL/GenBank/DDBJ databases">
        <authorList>
            <consortium name="ELIXIR-Norway"/>
            <consortium name="Elixir Norway"/>
        </authorList>
    </citation>
    <scope>NUCLEOTIDE SEQUENCE</scope>
</reference>
<dbReference type="Proteomes" id="UP001162501">
    <property type="component" value="Chromosome 23"/>
</dbReference>
<feature type="non-terminal residue" evidence="1">
    <location>
        <position position="77"/>
    </location>
</feature>
<sequence length="77" mass="8846">DVMRTQHCFYHNTAQVTQLPAFNHKETSNKLKKSCPWQDKGTKVALIKFLFCFNREPSGHTSPPVLTWQTKALTLEA</sequence>
<evidence type="ECO:0000313" key="2">
    <source>
        <dbReference type="Proteomes" id="UP001162501"/>
    </source>
</evidence>
<reference evidence="1" key="1">
    <citation type="submission" date="2023-05" db="EMBL/GenBank/DDBJ databases">
        <authorList>
            <consortium name="ELIXIR-Norway"/>
        </authorList>
    </citation>
    <scope>NUCLEOTIDE SEQUENCE</scope>
</reference>
<protein>
    <submittedName>
        <fullName evidence="1">Uncharacterized protein</fullName>
    </submittedName>
</protein>
<proteinExistence type="predicted"/>
<name>A0AC59Z3Y5_RANTA</name>